<dbReference type="PATRIC" id="fig|1619043.3.peg.272"/>
<gene>
    <name evidence="2" type="ORF">UY58_C0009G0001</name>
</gene>
<dbReference type="PANTHER" id="PTHR34614:SF2">
    <property type="entry name" value="TRANSPOSASE IS4-LIKE DOMAIN-CONTAINING PROTEIN"/>
    <property type="match status" value="1"/>
</dbReference>
<dbReference type="GO" id="GO:0003677">
    <property type="term" value="F:DNA binding"/>
    <property type="evidence" value="ECO:0007669"/>
    <property type="project" value="InterPro"/>
</dbReference>
<dbReference type="InterPro" id="IPR012337">
    <property type="entry name" value="RNaseH-like_sf"/>
</dbReference>
<evidence type="ECO:0000259" key="1">
    <source>
        <dbReference type="Pfam" id="PF01609"/>
    </source>
</evidence>
<evidence type="ECO:0000313" key="2">
    <source>
        <dbReference type="EMBL" id="KKW17197.1"/>
    </source>
</evidence>
<dbReference type="Proteomes" id="UP000033982">
    <property type="component" value="Unassembled WGS sequence"/>
</dbReference>
<dbReference type="GO" id="GO:0004803">
    <property type="term" value="F:transposase activity"/>
    <property type="evidence" value="ECO:0007669"/>
    <property type="project" value="InterPro"/>
</dbReference>
<dbReference type="InterPro" id="IPR002559">
    <property type="entry name" value="Transposase_11"/>
</dbReference>
<protein>
    <submittedName>
        <fullName evidence="2">TnpB family transposase</fullName>
    </submittedName>
</protein>
<feature type="domain" description="Transposase IS4-like" evidence="1">
    <location>
        <begin position="177"/>
        <end position="424"/>
    </location>
</feature>
<dbReference type="GO" id="GO:0006313">
    <property type="term" value="P:DNA transposition"/>
    <property type="evidence" value="ECO:0007669"/>
    <property type="project" value="InterPro"/>
</dbReference>
<sequence length="480" mass="54264">MAFIRKVKTKSGATAVQVVHKFRGRIIRLKHLGSAHTQEDLAALISLGRRQLAGDQLPLFSDSGSSLRLKLRQSCSTLLWETLQKQYRRLGFGQLGDEVFAALCIARLVEPTSKLDSLRVLADLGVSQYDKNRLYRCLQTVVGKNYRETISRLCCQACFNRGVSLLLYDVTSLYFEVPRPDNYRKPGLSKERRLEPQIIIGLLVDQSGFPLGLNSFEGNTAETKTILPVVTEFCARHRVDRLTVVADAAMMSLKNLTELARAGFTYIVGSRLQKVPYDIAEYQRGQNLADRQIFVDRRPDYRIIYQYRDKRAALDIKNIQNQVAKAQKVIQGQAPATRAKFVTVKAKTKTLNLSLIAKAYALAGIKGYVTNLDIADWRVIDYYHQLFQVEASFRMAKSDLKARPIFHRKRDSIEAHLTVVFTALAIAKKIEAQTGTSIKQFVKTVRPIRSGVVVINNKEYFAEPVIPEAIQRMLQKLSGH</sequence>
<proteinExistence type="predicted"/>
<dbReference type="EMBL" id="LCQN01000009">
    <property type="protein sequence ID" value="KKW17197.1"/>
    <property type="molecule type" value="Genomic_DNA"/>
</dbReference>
<accession>A0A0G1YQD2</accession>
<dbReference type="AlphaFoldDB" id="A0A0G1YQD2"/>
<evidence type="ECO:0000313" key="3">
    <source>
        <dbReference type="Proteomes" id="UP000033982"/>
    </source>
</evidence>
<dbReference type="Pfam" id="PF01609">
    <property type="entry name" value="DDE_Tnp_1"/>
    <property type="match status" value="1"/>
</dbReference>
<comment type="caution">
    <text evidence="2">The sequence shown here is derived from an EMBL/GenBank/DDBJ whole genome shotgun (WGS) entry which is preliminary data.</text>
</comment>
<dbReference type="SUPFAM" id="SSF53098">
    <property type="entry name" value="Ribonuclease H-like"/>
    <property type="match status" value="1"/>
</dbReference>
<dbReference type="InterPro" id="IPR047654">
    <property type="entry name" value="IS1634_transpos"/>
</dbReference>
<name>A0A0G1YQD2_9BACT</name>
<reference evidence="2 3" key="1">
    <citation type="journal article" date="2015" name="Nature">
        <title>rRNA introns, odd ribosomes, and small enigmatic genomes across a large radiation of phyla.</title>
        <authorList>
            <person name="Brown C.T."/>
            <person name="Hug L.A."/>
            <person name="Thomas B.C."/>
            <person name="Sharon I."/>
            <person name="Castelle C.J."/>
            <person name="Singh A."/>
            <person name="Wilkins M.J."/>
            <person name="Williams K.H."/>
            <person name="Banfield J.F."/>
        </authorList>
    </citation>
    <scope>NUCLEOTIDE SEQUENCE [LARGE SCALE GENOMIC DNA]</scope>
</reference>
<organism evidence="2 3">
    <name type="scientific">Candidatus Magasanikbacteria bacterium GW2011_GWA2_50_22</name>
    <dbReference type="NCBI Taxonomy" id="1619043"/>
    <lineage>
        <taxon>Bacteria</taxon>
        <taxon>Candidatus Magasanikiibacteriota</taxon>
    </lineage>
</organism>
<dbReference type="NCBIfam" id="NF033559">
    <property type="entry name" value="transpos_IS1634"/>
    <property type="match status" value="1"/>
</dbReference>
<dbReference type="PANTHER" id="PTHR34614">
    <property type="match status" value="1"/>
</dbReference>